<keyword evidence="3" id="KW-0677">Repeat</keyword>
<dbReference type="PROSITE" id="PS00678">
    <property type="entry name" value="WD_REPEATS_1"/>
    <property type="match status" value="3"/>
</dbReference>
<dbReference type="AlphaFoldDB" id="A0A0W4ZJU4"/>
<dbReference type="Proteomes" id="UP000053447">
    <property type="component" value="Unassembled WGS sequence"/>
</dbReference>
<evidence type="ECO:0000313" key="9">
    <source>
        <dbReference type="EMBL" id="KTW28633.1"/>
    </source>
</evidence>
<evidence type="ECO:0000256" key="5">
    <source>
        <dbReference type="ARBA" id="ARBA00023163"/>
    </source>
</evidence>
<dbReference type="eggNOG" id="KOG0266">
    <property type="taxonomic scope" value="Eukaryota"/>
</dbReference>
<feature type="repeat" description="WD" evidence="6">
    <location>
        <begin position="409"/>
        <end position="450"/>
    </location>
</feature>
<feature type="domain" description="Transcriptional repressor Tup1 N-terminal" evidence="8">
    <location>
        <begin position="18"/>
        <end position="93"/>
    </location>
</feature>
<dbReference type="EMBL" id="LFWA01000011">
    <property type="protein sequence ID" value="KTW28633.1"/>
    <property type="molecule type" value="Genomic_DNA"/>
</dbReference>
<dbReference type="InterPro" id="IPR015943">
    <property type="entry name" value="WD40/YVTN_repeat-like_dom_sf"/>
</dbReference>
<feature type="repeat" description="WD" evidence="6">
    <location>
        <begin position="355"/>
        <end position="378"/>
    </location>
</feature>
<keyword evidence="1" id="KW-0678">Repressor</keyword>
<dbReference type="SMART" id="SM00320">
    <property type="entry name" value="WD40"/>
    <property type="match status" value="7"/>
</dbReference>
<keyword evidence="4" id="KW-0805">Transcription regulation</keyword>
<feature type="repeat" description="WD" evidence="6">
    <location>
        <begin position="584"/>
        <end position="621"/>
    </location>
</feature>
<dbReference type="Gene3D" id="1.20.5.340">
    <property type="match status" value="1"/>
</dbReference>
<dbReference type="VEuPathDB" id="FungiDB:T551_02483"/>
<evidence type="ECO:0000313" key="10">
    <source>
        <dbReference type="Proteomes" id="UP000053447"/>
    </source>
</evidence>
<feature type="repeat" description="WD" evidence="6">
    <location>
        <begin position="492"/>
        <end position="533"/>
    </location>
</feature>
<feature type="repeat" description="WD" evidence="6">
    <location>
        <begin position="543"/>
        <end position="575"/>
    </location>
</feature>
<reference evidence="10" key="1">
    <citation type="journal article" date="2016" name="Nat. Commun.">
        <title>Genome analysis of three Pneumocystis species reveals adaptation mechanisms to life exclusively in mammalian hosts.</title>
        <authorList>
            <person name="Ma L."/>
            <person name="Chen Z."/>
            <person name="Huang D.W."/>
            <person name="Kutty G."/>
            <person name="Ishihara M."/>
            <person name="Wang H."/>
            <person name="Abouelleil A."/>
            <person name="Bishop L."/>
            <person name="Davey E."/>
            <person name="Deng R."/>
            <person name="Deng X."/>
            <person name="Fan L."/>
            <person name="Fantoni G."/>
            <person name="Fitzgerald M."/>
            <person name="Gogineni E."/>
            <person name="Goldberg J.M."/>
            <person name="Handley G."/>
            <person name="Hu X."/>
            <person name="Huber C."/>
            <person name="Jiao X."/>
            <person name="Jones K."/>
            <person name="Levin J.Z."/>
            <person name="Liu Y."/>
            <person name="Macdonald P."/>
            <person name="Melnikov A."/>
            <person name="Raley C."/>
            <person name="Sassi M."/>
            <person name="Sherman B.T."/>
            <person name="Song X."/>
            <person name="Sykes S."/>
            <person name="Tran B."/>
            <person name="Walsh L."/>
            <person name="Xia Y."/>
            <person name="Yang J."/>
            <person name="Young S."/>
            <person name="Zeng Q."/>
            <person name="Zheng X."/>
            <person name="Stephens R."/>
            <person name="Nusbaum C."/>
            <person name="Birren B.W."/>
            <person name="Azadi P."/>
            <person name="Lempicki R.A."/>
            <person name="Cuomo C.A."/>
            <person name="Kovacs J.A."/>
        </authorList>
    </citation>
    <scope>NUCLEOTIDE SEQUENCE [LARGE SCALE GENOMIC DNA]</scope>
    <source>
        <strain evidence="10">RU7</strain>
    </source>
</reference>
<evidence type="ECO:0000256" key="7">
    <source>
        <dbReference type="SAM" id="MobiDB-lite"/>
    </source>
</evidence>
<dbReference type="PANTHER" id="PTHR19848">
    <property type="entry name" value="WD40 REPEAT PROTEIN"/>
    <property type="match status" value="1"/>
</dbReference>
<proteinExistence type="predicted"/>
<sequence length="621" mass="68741">MSNLYNHRSVGPSTAAGRLAELLEAVRNEFDNIAQEAITFRNHKDDYEHKVTSQIQEMQTIRQTIYELEMAHQKMKQSYDEEIARLRRELESRGIHVPPTSQSTLTRISNPPNLPFPPPNIGLNTHPAGRTPNHGDLKSCLTLLDTGQSTLPLPYPNTGYPPANNAHSLQSCPQHSNKRICTDANIDSNTYNLPKTSNYSTLPGSSSPLGKRNKPLTGRSETTSNTFISVQPSPIRSVAPPTALAATVPPVPSVPLGQSSISIADMDPDMVPRELKKEGSDWTVLFNPNVPRILDINLIHTLEHQSVVCCIRFSHDGEYLATGCNRVALIFDVKTGKRLTVLQDELADWEGDLYIRSVAFSPDGKYLATGAEDKRIRVSLMMIMTMRRQFFLTNKNIWDIAKKKVRHLFTGHEQDIYSLDYSQNGKFIASGSGDRTTRVWDIETGHCILTLSIEDGVTTVAISPDSRYVAAGSLDKVVRVWDAKTGYLVERFEDHKDSVYSVAFTPNGCGLLSGSLDKTIKLWELTDNEASPAPKNGLCKATLTGHKDFVLSVASSPDGHWVLSGSKDRGVQFWDYHGRAQLVLQGHKNSVISVAVSPTGRLFATGSGDCRARIWEYVTQS</sequence>
<evidence type="ECO:0000256" key="4">
    <source>
        <dbReference type="ARBA" id="ARBA00023015"/>
    </source>
</evidence>
<evidence type="ECO:0000256" key="6">
    <source>
        <dbReference type="PROSITE-ProRule" id="PRU00221"/>
    </source>
</evidence>
<dbReference type="GeneID" id="28941001"/>
<feature type="repeat" description="WD" evidence="6">
    <location>
        <begin position="450"/>
        <end position="491"/>
    </location>
</feature>
<dbReference type="Pfam" id="PF00400">
    <property type="entry name" value="WD40"/>
    <property type="match status" value="7"/>
</dbReference>
<evidence type="ECO:0000256" key="1">
    <source>
        <dbReference type="ARBA" id="ARBA00022491"/>
    </source>
</evidence>
<gene>
    <name evidence="9" type="ORF">T551_02483</name>
</gene>
<dbReference type="InterPro" id="IPR001680">
    <property type="entry name" value="WD40_rpt"/>
</dbReference>
<dbReference type="FunFam" id="2.130.10.10:FF:000111">
    <property type="entry name" value="Transcriptional repressor rco-1"/>
    <property type="match status" value="1"/>
</dbReference>
<dbReference type="PROSITE" id="PS50294">
    <property type="entry name" value="WD_REPEATS_REGION"/>
    <property type="match status" value="5"/>
</dbReference>
<protein>
    <recommendedName>
        <fullName evidence="8">Transcriptional repressor Tup1 N-terminal domain-containing protein</fullName>
    </recommendedName>
</protein>
<keyword evidence="5" id="KW-0804">Transcription</keyword>
<evidence type="ECO:0000259" key="8">
    <source>
        <dbReference type="Pfam" id="PF08581"/>
    </source>
</evidence>
<evidence type="ECO:0000256" key="2">
    <source>
        <dbReference type="ARBA" id="ARBA00022574"/>
    </source>
</evidence>
<name>A0A0W4ZJU4_PNEJ7</name>
<dbReference type="InterPro" id="IPR020472">
    <property type="entry name" value="WD40_PAC1"/>
</dbReference>
<dbReference type="SUPFAM" id="SSF50978">
    <property type="entry name" value="WD40 repeat-like"/>
    <property type="match status" value="1"/>
</dbReference>
<feature type="compositionally biased region" description="Polar residues" evidence="7">
    <location>
        <begin position="192"/>
        <end position="208"/>
    </location>
</feature>
<keyword evidence="2 6" id="KW-0853">WD repeat</keyword>
<keyword evidence="10" id="KW-1185">Reference proteome</keyword>
<dbReference type="STRING" id="1408657.A0A0W4ZJU4"/>
<accession>A0A0W4ZJU4</accession>
<dbReference type="CDD" id="cd00200">
    <property type="entry name" value="WD40"/>
    <property type="match status" value="1"/>
</dbReference>
<comment type="caution">
    <text evidence="9">The sequence shown here is derived from an EMBL/GenBank/DDBJ whole genome shotgun (WGS) entry which is preliminary data.</text>
</comment>
<dbReference type="PROSITE" id="PS50082">
    <property type="entry name" value="WD_REPEATS_2"/>
    <property type="match status" value="6"/>
</dbReference>
<dbReference type="OrthoDB" id="17410at2759"/>
<dbReference type="PANTHER" id="PTHR19848:SF8">
    <property type="entry name" value="F-BOX AND WD REPEAT DOMAIN CONTAINING 7"/>
    <property type="match status" value="1"/>
</dbReference>
<dbReference type="Gene3D" id="2.130.10.10">
    <property type="entry name" value="YVTN repeat-like/Quinoprotein amine dehydrogenase"/>
    <property type="match status" value="1"/>
</dbReference>
<dbReference type="InterPro" id="IPR013890">
    <property type="entry name" value="Tscrpt_rep_Tup1_N"/>
</dbReference>
<dbReference type="PRINTS" id="PR00320">
    <property type="entry name" value="GPROTEINBRPT"/>
</dbReference>
<organism evidence="9 10">
    <name type="scientific">Pneumocystis jirovecii (strain RU7)</name>
    <name type="common">Human pneumocystis pneumonia agent</name>
    <dbReference type="NCBI Taxonomy" id="1408657"/>
    <lineage>
        <taxon>Eukaryota</taxon>
        <taxon>Fungi</taxon>
        <taxon>Dikarya</taxon>
        <taxon>Ascomycota</taxon>
        <taxon>Taphrinomycotina</taxon>
        <taxon>Pneumocystomycetes</taxon>
        <taxon>Pneumocystaceae</taxon>
        <taxon>Pneumocystis</taxon>
    </lineage>
</organism>
<dbReference type="Pfam" id="PF08581">
    <property type="entry name" value="Tup_N"/>
    <property type="match status" value="1"/>
</dbReference>
<dbReference type="RefSeq" id="XP_018228968.1">
    <property type="nucleotide sequence ID" value="XM_018374746.1"/>
</dbReference>
<feature type="region of interest" description="Disordered" evidence="7">
    <location>
        <begin position="192"/>
        <end position="224"/>
    </location>
</feature>
<dbReference type="InterPro" id="IPR036322">
    <property type="entry name" value="WD40_repeat_dom_sf"/>
</dbReference>
<dbReference type="InterPro" id="IPR019775">
    <property type="entry name" value="WD40_repeat_CS"/>
</dbReference>
<evidence type="ECO:0000256" key="3">
    <source>
        <dbReference type="ARBA" id="ARBA00022737"/>
    </source>
</evidence>